<feature type="transmembrane region" description="Helical" evidence="6">
    <location>
        <begin position="189"/>
        <end position="209"/>
    </location>
</feature>
<dbReference type="SUPFAM" id="SSF161111">
    <property type="entry name" value="Cation efflux protein transmembrane domain-like"/>
    <property type="match status" value="1"/>
</dbReference>
<keyword evidence="5 6" id="KW-0472">Membrane</keyword>
<evidence type="ECO:0000259" key="7">
    <source>
        <dbReference type="Pfam" id="PF01545"/>
    </source>
</evidence>
<feature type="transmembrane region" description="Helical" evidence="6">
    <location>
        <begin position="164"/>
        <end position="183"/>
    </location>
</feature>
<gene>
    <name evidence="8" type="ORF">C4617_02240</name>
</gene>
<dbReference type="PANTHER" id="PTHR43840:SF15">
    <property type="entry name" value="MITOCHONDRIAL METAL TRANSPORTER 1-RELATED"/>
    <property type="match status" value="1"/>
</dbReference>
<comment type="caution">
    <text evidence="8">The sequence shown here is derived from an EMBL/GenBank/DDBJ whole genome shotgun (WGS) entry which is preliminary data.</text>
</comment>
<organism evidence="8 9">
    <name type="scientific">Candidatus Liberibacter europaeus</name>
    <dbReference type="NCBI Taxonomy" id="744859"/>
    <lineage>
        <taxon>Bacteria</taxon>
        <taxon>Pseudomonadati</taxon>
        <taxon>Pseudomonadota</taxon>
        <taxon>Alphaproteobacteria</taxon>
        <taxon>Hyphomicrobiales</taxon>
        <taxon>Rhizobiaceae</taxon>
        <taxon>Liberibacter</taxon>
    </lineage>
</organism>
<dbReference type="PANTHER" id="PTHR43840">
    <property type="entry name" value="MITOCHONDRIAL METAL TRANSPORTER 1-RELATED"/>
    <property type="match status" value="1"/>
</dbReference>
<evidence type="ECO:0000256" key="1">
    <source>
        <dbReference type="ARBA" id="ARBA00004141"/>
    </source>
</evidence>
<evidence type="ECO:0000313" key="8">
    <source>
        <dbReference type="EMBL" id="PTL86658.1"/>
    </source>
</evidence>
<comment type="subcellular location">
    <subcellularLocation>
        <location evidence="1">Membrane</location>
        <topology evidence="1">Multi-pass membrane protein</topology>
    </subcellularLocation>
</comment>
<dbReference type="EMBL" id="PSQJ01000002">
    <property type="protein sequence ID" value="PTL86658.1"/>
    <property type="molecule type" value="Genomic_DNA"/>
</dbReference>
<dbReference type="Gene3D" id="1.20.1510.10">
    <property type="entry name" value="Cation efflux protein transmembrane domain"/>
    <property type="match status" value="1"/>
</dbReference>
<evidence type="ECO:0000256" key="4">
    <source>
        <dbReference type="ARBA" id="ARBA00022989"/>
    </source>
</evidence>
<feature type="transmembrane region" description="Helical" evidence="6">
    <location>
        <begin position="46"/>
        <end position="70"/>
    </location>
</feature>
<evidence type="ECO:0000256" key="2">
    <source>
        <dbReference type="ARBA" id="ARBA00022448"/>
    </source>
</evidence>
<reference evidence="9" key="1">
    <citation type="submission" date="2018-02" db="EMBL/GenBank/DDBJ databases">
        <title>Genome sequence of Candidatus Liberibacter europaeus.</title>
        <authorList>
            <person name="Frampton R.A."/>
            <person name="Thompson S.M."/>
            <person name="David C."/>
            <person name="Addison S.M."/>
            <person name="Smith G.R."/>
        </authorList>
    </citation>
    <scope>NUCLEOTIDE SEQUENCE [LARGE SCALE GENOMIC DNA]</scope>
</reference>
<dbReference type="AlphaFoldDB" id="A0A2T4VY08"/>
<evidence type="ECO:0000313" key="9">
    <source>
        <dbReference type="Proteomes" id="UP000240811"/>
    </source>
</evidence>
<feature type="transmembrane region" description="Helical" evidence="6">
    <location>
        <begin position="124"/>
        <end position="144"/>
    </location>
</feature>
<dbReference type="Proteomes" id="UP000240811">
    <property type="component" value="Unassembled WGS sequence"/>
</dbReference>
<keyword evidence="3 6" id="KW-0812">Transmembrane</keyword>
<sequence>MQDYKARSNLEERILKLSIAVTIIIGSMNLIIGYASGSSSIIFEGLYSYVDAVITTLSLFVVVLISRYALEVNFNRRKRYFQFGFWHLEPMIIAFNSIMLIFAILYELIKSMISIMSGGNEPAFGLVVVSSIITSLISFTMGIYENRYNRKIKSDFISVDVKAWIASGVISSSFIGAFLFGMLLKDGLYHWITHYIDPIVLVAMCLFICPSTIRAMKRSLFEIFQMTAPDFDMQVKNAIYPIVVRHGFLDFYTYVTKMGRSRIIEIHLIVPLNYPIRSIASLDLIRSEIGDAIGGFKEDRWLTISFTTQQKWAI</sequence>
<evidence type="ECO:0000256" key="3">
    <source>
        <dbReference type="ARBA" id="ARBA00022692"/>
    </source>
</evidence>
<dbReference type="GO" id="GO:0015086">
    <property type="term" value="F:cadmium ion transmembrane transporter activity"/>
    <property type="evidence" value="ECO:0007669"/>
    <property type="project" value="TreeGrafter"/>
</dbReference>
<dbReference type="Pfam" id="PF01545">
    <property type="entry name" value="Cation_efflux"/>
    <property type="match status" value="1"/>
</dbReference>
<feature type="transmembrane region" description="Helical" evidence="6">
    <location>
        <begin position="14"/>
        <end position="34"/>
    </location>
</feature>
<dbReference type="InterPro" id="IPR027469">
    <property type="entry name" value="Cation_efflux_TMD_sf"/>
</dbReference>
<dbReference type="GO" id="GO:0005886">
    <property type="term" value="C:plasma membrane"/>
    <property type="evidence" value="ECO:0007669"/>
    <property type="project" value="TreeGrafter"/>
</dbReference>
<dbReference type="GO" id="GO:0015093">
    <property type="term" value="F:ferrous iron transmembrane transporter activity"/>
    <property type="evidence" value="ECO:0007669"/>
    <property type="project" value="TreeGrafter"/>
</dbReference>
<keyword evidence="2" id="KW-0813">Transport</keyword>
<dbReference type="GO" id="GO:0015341">
    <property type="term" value="F:zinc efflux antiporter activity"/>
    <property type="evidence" value="ECO:0007669"/>
    <property type="project" value="TreeGrafter"/>
</dbReference>
<feature type="domain" description="Cation efflux protein transmembrane" evidence="7">
    <location>
        <begin position="15"/>
        <end position="222"/>
    </location>
</feature>
<name>A0A2T4VY08_9HYPH</name>
<proteinExistence type="predicted"/>
<accession>A0A2T4VY08</accession>
<keyword evidence="4 6" id="KW-1133">Transmembrane helix</keyword>
<protein>
    <submittedName>
        <fullName evidence="8">Cation transporter</fullName>
    </submittedName>
</protein>
<feature type="transmembrane region" description="Helical" evidence="6">
    <location>
        <begin position="91"/>
        <end position="109"/>
    </location>
</feature>
<dbReference type="GO" id="GO:0006882">
    <property type="term" value="P:intracellular zinc ion homeostasis"/>
    <property type="evidence" value="ECO:0007669"/>
    <property type="project" value="TreeGrafter"/>
</dbReference>
<dbReference type="InterPro" id="IPR050291">
    <property type="entry name" value="CDF_Transporter"/>
</dbReference>
<evidence type="ECO:0000256" key="5">
    <source>
        <dbReference type="ARBA" id="ARBA00023136"/>
    </source>
</evidence>
<evidence type="ECO:0000256" key="6">
    <source>
        <dbReference type="SAM" id="Phobius"/>
    </source>
</evidence>
<dbReference type="InterPro" id="IPR058533">
    <property type="entry name" value="Cation_efflux_TM"/>
</dbReference>